<reference evidence="2 3" key="1">
    <citation type="submission" date="2021-10" db="EMBL/GenBank/DDBJ databases">
        <authorList>
            <person name="Koch H."/>
        </authorList>
    </citation>
    <scope>NUCLEOTIDE SEQUENCE [LARGE SCALE GENOMIC DNA]</scope>
    <source>
        <strain evidence="2">6680</strain>
    </source>
</reference>
<dbReference type="CDD" id="cd02440">
    <property type="entry name" value="AdoMet_MTases"/>
    <property type="match status" value="1"/>
</dbReference>
<keyword evidence="3" id="KW-1185">Reference proteome</keyword>
<protein>
    <submittedName>
        <fullName evidence="2">Methyltransf_11 domain-containing protein</fullName>
    </submittedName>
</protein>
<dbReference type="PANTHER" id="PTHR43591">
    <property type="entry name" value="METHYLTRANSFERASE"/>
    <property type="match status" value="1"/>
</dbReference>
<evidence type="ECO:0000313" key="3">
    <source>
        <dbReference type="Proteomes" id="UP000839052"/>
    </source>
</evidence>
<name>A0ABN8AFA2_9PROT</name>
<dbReference type="InterPro" id="IPR029063">
    <property type="entry name" value="SAM-dependent_MTases_sf"/>
</dbReference>
<dbReference type="Gene3D" id="3.40.50.150">
    <property type="entry name" value="Vaccinia Virus protein VP39"/>
    <property type="match status" value="1"/>
</dbReference>
<dbReference type="EMBL" id="OU912926">
    <property type="protein sequence ID" value="CAG9931426.1"/>
    <property type="molecule type" value="Genomic_DNA"/>
</dbReference>
<sequence>MSQPPSFTGERFLPVCTGEIWYEHWHRYALARQLSSHCTVLDVACGEGYGAAMVAETAYQVVGVDLSVEVIQHAKNNYRHHANLQFVTASCECLPFSDASFDLAISFETIEHIEKQKEFISELTRVLRPDGVLILSSPNKRLYSDAHDYHNEFHVRELYRNELEELLRVSFPHIFWLGQKLLFHSAIWPENQACVMTEYLVNDDRQVTVVSHPSVEPMYYIAVCSRNPSMLPTALNKLSLFSDSAEMVYQDYAKQTRRVMELDQLLKDREYLIVERDNFLSLRTQQMEEREQLIAERDALLDMRTEQLSERTEELNTRTEQLNERTGQLSERTEALNICTDHLNQHTEEIIKLNALLTLRNEQITEHERLNVALNQQIDYRASLVWWLKSPLRFLKRAIKGNS</sequence>
<dbReference type="SUPFAM" id="SSF53335">
    <property type="entry name" value="S-adenosyl-L-methionine-dependent methyltransferases"/>
    <property type="match status" value="1"/>
</dbReference>
<dbReference type="InterPro" id="IPR013216">
    <property type="entry name" value="Methyltransf_11"/>
</dbReference>
<evidence type="ECO:0000259" key="1">
    <source>
        <dbReference type="Pfam" id="PF08241"/>
    </source>
</evidence>
<gene>
    <name evidence="2" type="ORF">NTG6680_0173</name>
</gene>
<dbReference type="RefSeq" id="WP_239795529.1">
    <property type="nucleotide sequence ID" value="NZ_OU912926.1"/>
</dbReference>
<evidence type="ECO:0000313" key="2">
    <source>
        <dbReference type="EMBL" id="CAG9931426.1"/>
    </source>
</evidence>
<dbReference type="Pfam" id="PF08241">
    <property type="entry name" value="Methyltransf_11"/>
    <property type="match status" value="1"/>
</dbReference>
<proteinExistence type="predicted"/>
<dbReference type="PANTHER" id="PTHR43591:SF110">
    <property type="entry name" value="RHODANESE DOMAIN-CONTAINING PROTEIN"/>
    <property type="match status" value="1"/>
</dbReference>
<organism evidence="2 3">
    <name type="scientific">Candidatus Nitrotoga arctica</name>
    <dbReference type="NCBI Taxonomy" id="453162"/>
    <lineage>
        <taxon>Bacteria</taxon>
        <taxon>Pseudomonadati</taxon>
        <taxon>Pseudomonadota</taxon>
        <taxon>Betaproteobacteria</taxon>
        <taxon>Nitrosomonadales</taxon>
        <taxon>Gallionellaceae</taxon>
        <taxon>Candidatus Nitrotoga</taxon>
    </lineage>
</organism>
<feature type="domain" description="Methyltransferase type 11" evidence="1">
    <location>
        <begin position="41"/>
        <end position="135"/>
    </location>
</feature>
<accession>A0ABN8AFA2</accession>
<dbReference type="Proteomes" id="UP000839052">
    <property type="component" value="Chromosome"/>
</dbReference>